<dbReference type="InterPro" id="IPR036514">
    <property type="entry name" value="SGNH_hydro_sf"/>
</dbReference>
<gene>
    <name evidence="3" type="ORF">C8035_v010884</name>
</gene>
<dbReference type="GO" id="GO:0016788">
    <property type="term" value="F:hydrolase activity, acting on ester bonds"/>
    <property type="evidence" value="ECO:0007669"/>
    <property type="project" value="InterPro"/>
</dbReference>
<dbReference type="InterPro" id="IPR001087">
    <property type="entry name" value="GDSL"/>
</dbReference>
<dbReference type="Gene3D" id="3.40.50.1110">
    <property type="entry name" value="SGNH hydrolase"/>
    <property type="match status" value="1"/>
</dbReference>
<dbReference type="AlphaFoldDB" id="A0A4R8Q4M6"/>
<evidence type="ECO:0000313" key="4">
    <source>
        <dbReference type="Proteomes" id="UP000295083"/>
    </source>
</evidence>
<comment type="caution">
    <text evidence="3">The sequence shown here is derived from an EMBL/GenBank/DDBJ whole genome shotgun (WGS) entry which is preliminary data.</text>
</comment>
<accession>A0A4R8Q4M6</accession>
<dbReference type="Proteomes" id="UP000295083">
    <property type="component" value="Unassembled WGS sequence"/>
</dbReference>
<dbReference type="EMBL" id="QAPG01000066">
    <property type="protein sequence ID" value="TDZ33397.1"/>
    <property type="molecule type" value="Genomic_DNA"/>
</dbReference>
<dbReference type="PANTHER" id="PTHR45648">
    <property type="entry name" value="GDSL LIPASE/ACYLHYDROLASE FAMILY PROTEIN (AFU_ORTHOLOGUE AFUA_4G14700)"/>
    <property type="match status" value="1"/>
</dbReference>
<keyword evidence="1" id="KW-0378">Hydrolase</keyword>
<name>A0A4R8Q4M6_9PEZI</name>
<feature type="chain" id="PRO_5020308844" description="Acetylesterase" evidence="2">
    <location>
        <begin position="25"/>
        <end position="333"/>
    </location>
</feature>
<dbReference type="InterPro" id="IPR051058">
    <property type="entry name" value="GDSL_Est/Lipase"/>
</dbReference>
<organism evidence="3 4">
    <name type="scientific">Colletotrichum spinosum</name>
    <dbReference type="NCBI Taxonomy" id="1347390"/>
    <lineage>
        <taxon>Eukaryota</taxon>
        <taxon>Fungi</taxon>
        <taxon>Dikarya</taxon>
        <taxon>Ascomycota</taxon>
        <taxon>Pezizomycotina</taxon>
        <taxon>Sordariomycetes</taxon>
        <taxon>Hypocreomycetidae</taxon>
        <taxon>Glomerellales</taxon>
        <taxon>Glomerellaceae</taxon>
        <taxon>Colletotrichum</taxon>
        <taxon>Colletotrichum orbiculare species complex</taxon>
    </lineage>
</organism>
<protein>
    <recommendedName>
        <fullName evidence="5">Acetylesterase</fullName>
    </recommendedName>
</protein>
<evidence type="ECO:0000256" key="1">
    <source>
        <dbReference type="ARBA" id="ARBA00022801"/>
    </source>
</evidence>
<evidence type="ECO:0000313" key="3">
    <source>
        <dbReference type="EMBL" id="TDZ33397.1"/>
    </source>
</evidence>
<reference evidence="3 4" key="1">
    <citation type="submission" date="2018-11" db="EMBL/GenBank/DDBJ databases">
        <title>Genome sequence and assembly of Colletotrichum spinosum.</title>
        <authorList>
            <person name="Gan P."/>
            <person name="Shirasu K."/>
        </authorList>
    </citation>
    <scope>NUCLEOTIDE SEQUENCE [LARGE SCALE GENOMIC DNA]</scope>
    <source>
        <strain evidence="3 4">CBS 515.97</strain>
    </source>
</reference>
<evidence type="ECO:0000256" key="2">
    <source>
        <dbReference type="SAM" id="SignalP"/>
    </source>
</evidence>
<dbReference type="Pfam" id="PF00657">
    <property type="entry name" value="Lipase_GDSL"/>
    <property type="match status" value="1"/>
</dbReference>
<feature type="signal peptide" evidence="2">
    <location>
        <begin position="1"/>
        <end position="24"/>
    </location>
</feature>
<keyword evidence="4" id="KW-1185">Reference proteome</keyword>
<proteinExistence type="predicted"/>
<sequence>MLSKCYTSVVICATLLLGTADAQGANWGGFDSIRNIWLAGASIDYIGSGPLSYSTTSNGPNHVNYIVNARGANNVNLNKFAYPGAVTDTRYATPTTVLGFNPIINWNDQITNIANVFTASRLVGNASSRDSLFIFLGSNTGNDILNTYNTTTNQAQTIANLIGTIRTKFAQIYNAGARNFVFLSVLPAELIPRIQNRGPADIAAVASFARNYQTAVNALITELRNNPTYRGQITIFAPDFTQTLRDIKSGAITTGPTAGYLDRSGFCPDALTIGVVVPPNPDFTSPNCRFSARKYLFHDDIHFTSPAHCEYALNTLRSLGVTRTPQQLGCQFA</sequence>
<dbReference type="PANTHER" id="PTHR45648:SF22">
    <property type="entry name" value="GDSL LIPASE_ACYLHYDROLASE FAMILY PROTEIN (AFU_ORTHOLOGUE AFUA_4G14700)"/>
    <property type="match status" value="1"/>
</dbReference>
<keyword evidence="2" id="KW-0732">Signal</keyword>
<evidence type="ECO:0008006" key="5">
    <source>
        <dbReference type="Google" id="ProtNLM"/>
    </source>
</evidence>